<accession>A0ABZ3J9J6</accession>
<dbReference type="InterPro" id="IPR037171">
    <property type="entry name" value="NagB/RpiA_transferase-like"/>
</dbReference>
<keyword evidence="3" id="KW-1185">Reference proteome</keyword>
<dbReference type="InterPro" id="IPR012792">
    <property type="entry name" value="3-oxoacid_CoA-transf_A"/>
</dbReference>
<evidence type="ECO:0000256" key="1">
    <source>
        <dbReference type="ARBA" id="ARBA00022679"/>
    </source>
</evidence>
<evidence type="ECO:0000313" key="3">
    <source>
        <dbReference type="Proteomes" id="UP000216052"/>
    </source>
</evidence>
<dbReference type="InterPro" id="IPR004165">
    <property type="entry name" value="CoA_trans_fam_I"/>
</dbReference>
<dbReference type="GO" id="GO:0008775">
    <property type="term" value="F:acetate CoA-transferase activity"/>
    <property type="evidence" value="ECO:0007669"/>
    <property type="project" value="UniProtKB-EC"/>
</dbReference>
<proteinExistence type="predicted"/>
<keyword evidence="1 2" id="KW-0808">Transferase</keyword>
<dbReference type="SUPFAM" id="SSF100950">
    <property type="entry name" value="NagB/RpiA/CoA transferase-like"/>
    <property type="match status" value="1"/>
</dbReference>
<dbReference type="EC" id="2.8.3.8" evidence="2"/>
<organism evidence="2 3">
    <name type="scientific">Sporomusa acidovorans (strain ATCC 49682 / DSM 3132 / Mol)</name>
    <dbReference type="NCBI Taxonomy" id="1123286"/>
    <lineage>
        <taxon>Bacteria</taxon>
        <taxon>Bacillati</taxon>
        <taxon>Bacillota</taxon>
        <taxon>Negativicutes</taxon>
        <taxon>Selenomonadales</taxon>
        <taxon>Sporomusaceae</taxon>
        <taxon>Sporomusa</taxon>
    </lineage>
</organism>
<name>A0ABZ3J9J6_SPOA4</name>
<sequence>MDKVVGLDQVMDRVTDGMTILFGGFCGVGTAITCIDKLVKKGVKDLTVMAVVATQPGGNFDLAPLFANKQIKKFICAHVGTSPEAVKAMKTGDLDVEFYPMGSWIEKVRAGGAGLGGVLTRTGLGTMVEAGKDKVTVDGQEYILEKPLHADIAFIKGYRADKLGNIEYRYAGLNTNPTVAMAADYTVAEVNEIVEVGQIDPQRVGTPAVFVNAIVQGKNFGEHVATYRELWTHSGQIK</sequence>
<dbReference type="SMART" id="SM00882">
    <property type="entry name" value="CoA_trans"/>
    <property type="match status" value="1"/>
</dbReference>
<dbReference type="Proteomes" id="UP000216052">
    <property type="component" value="Chromosome"/>
</dbReference>
<dbReference type="Gene3D" id="3.40.1080.10">
    <property type="entry name" value="Glutaconate Coenzyme A-transferase"/>
    <property type="match status" value="1"/>
</dbReference>
<gene>
    <name evidence="2" type="primary">atoD</name>
    <name evidence="2" type="ORF">SPACI_048390</name>
</gene>
<dbReference type="EMBL" id="CP155571">
    <property type="protein sequence ID" value="XFO74728.1"/>
    <property type="molecule type" value="Genomic_DNA"/>
</dbReference>
<evidence type="ECO:0000313" key="2">
    <source>
        <dbReference type="EMBL" id="XFO74728.1"/>
    </source>
</evidence>
<reference evidence="2" key="1">
    <citation type="submission" date="2024-05" db="EMBL/GenBank/DDBJ databases">
        <title>Isolation and characterization of Sporomusa carbonis sp. nov., a carboxydotrophic hydrogenogen in the genus of Sporomusa isolated from a charcoal burning pile.</title>
        <authorList>
            <person name="Boeer T."/>
            <person name="Rosenbaum F."/>
            <person name="Eysell L."/>
            <person name="Mueller V."/>
            <person name="Daniel R."/>
            <person name="Poehlein A."/>
        </authorList>
    </citation>
    <scope>NUCLEOTIDE SEQUENCE [LARGE SCALE GENOMIC DNA]</scope>
    <source>
        <strain evidence="2">DSM 3132</strain>
    </source>
</reference>
<protein>
    <submittedName>
        <fullName evidence="2">Acetate CoA-transferase subunit alpha</fullName>
        <ecNumber evidence="2">2.8.3.8</ecNumber>
    </submittedName>
</protein>
<dbReference type="PANTHER" id="PTHR13707:SF60">
    <property type="entry name" value="ACETATE COA-TRANSFERASE SUBUNIT ALPHA"/>
    <property type="match status" value="1"/>
</dbReference>
<dbReference type="NCBIfam" id="TIGR02429">
    <property type="entry name" value="pcaI_scoA_fam"/>
    <property type="match status" value="1"/>
</dbReference>
<dbReference type="PANTHER" id="PTHR13707">
    <property type="entry name" value="KETOACID-COENZYME A TRANSFERASE"/>
    <property type="match status" value="1"/>
</dbReference>
<dbReference type="Pfam" id="PF01144">
    <property type="entry name" value="CoA_trans"/>
    <property type="match status" value="1"/>
</dbReference>
<dbReference type="RefSeq" id="WP_093793185.1">
    <property type="nucleotide sequence ID" value="NZ_CP155571.1"/>
</dbReference>